<evidence type="ECO:0000256" key="1">
    <source>
        <dbReference type="SAM" id="Phobius"/>
    </source>
</evidence>
<name>A0A0H3XIN4_9MOLU</name>
<dbReference type="Proteomes" id="UP000035661">
    <property type="component" value="Chromosome"/>
</dbReference>
<organism evidence="2 3">
    <name type="scientific">Spiroplasma eriocheiris</name>
    <dbReference type="NCBI Taxonomy" id="315358"/>
    <lineage>
        <taxon>Bacteria</taxon>
        <taxon>Bacillati</taxon>
        <taxon>Mycoplasmatota</taxon>
        <taxon>Mollicutes</taxon>
        <taxon>Entomoplasmatales</taxon>
        <taxon>Spiroplasmataceae</taxon>
        <taxon>Spiroplasma</taxon>
    </lineage>
</organism>
<keyword evidence="1" id="KW-1133">Transmembrane helix</keyword>
<dbReference type="STRING" id="315358.SERIO_v1c07780"/>
<dbReference type="AlphaFoldDB" id="A0A0H3XIN4"/>
<dbReference type="PATRIC" id="fig|743698.3.peg.781"/>
<reference evidence="3" key="2">
    <citation type="submission" date="2015-06" db="EMBL/GenBank/DDBJ databases">
        <title>Complete genome sequence of Spiroplasma eriocheiris TDA-040725-5 (DSM 21848).</title>
        <authorList>
            <person name="Lo W.-S."/>
            <person name="Kuo C.-H."/>
        </authorList>
    </citation>
    <scope>NUCLEOTIDE SEQUENCE [LARGE SCALE GENOMIC DNA]</scope>
    <source>
        <strain evidence="3">TDA-040725-5</strain>
    </source>
</reference>
<dbReference type="RefSeq" id="WP_148553449.1">
    <property type="nucleotide sequence ID" value="NZ_CP011856.1"/>
</dbReference>
<proteinExistence type="predicted"/>
<protein>
    <submittedName>
        <fullName evidence="2">Uncharacterized protein</fullName>
    </submittedName>
</protein>
<sequence length="241" mass="27398">MQRFFLQYNNYLNKKIKNFWYYFWTFFGVLILLSIGIIITFWQVGQNSNQKHKNIININQYSHDYSTYQSVIKDTTSTELKNAVLSIPTLDINLKLVVNDPNSFLTTTSILSYDGKYHDVPIEINANNTLNFAGIATINMNLRVKQIDISVFNQDISSLGNVEIKNTTPQSIREGLLNSEVVYHSIAETLFIALQDPKIIIKINQTIPDDGSAHIVGVNINAEQTDDYLGVVKLVVSFVIK</sequence>
<gene>
    <name evidence="2" type="ORF">SERIO_v1c07780</name>
</gene>
<dbReference type="KEGG" id="seri:SERIO_v1c07780"/>
<feature type="transmembrane region" description="Helical" evidence="1">
    <location>
        <begin position="21"/>
        <end position="42"/>
    </location>
</feature>
<keyword evidence="1" id="KW-0472">Membrane</keyword>
<accession>A0A0H3XIN4</accession>
<evidence type="ECO:0000313" key="2">
    <source>
        <dbReference type="EMBL" id="AKM54340.1"/>
    </source>
</evidence>
<keyword evidence="1" id="KW-0812">Transmembrane</keyword>
<dbReference type="EMBL" id="CP011856">
    <property type="protein sequence ID" value="AKM54340.1"/>
    <property type="molecule type" value="Genomic_DNA"/>
</dbReference>
<reference evidence="2 3" key="1">
    <citation type="journal article" date="2015" name="Genome Biol. Evol.">
        <title>Found and Lost: The Fates of Horizontally Acquired Genes in Arthropod-Symbiotic Spiroplasma.</title>
        <authorList>
            <person name="Lo W.S."/>
            <person name="Gasparich G.E."/>
            <person name="Kuo C.H."/>
        </authorList>
    </citation>
    <scope>NUCLEOTIDE SEQUENCE [LARGE SCALE GENOMIC DNA]</scope>
    <source>
        <strain evidence="3">TDA-040725-5</strain>
    </source>
</reference>
<evidence type="ECO:0000313" key="3">
    <source>
        <dbReference type="Proteomes" id="UP000035661"/>
    </source>
</evidence>
<keyword evidence="3" id="KW-1185">Reference proteome</keyword>